<comment type="caution">
    <text evidence="2">The sequence shown here is derived from an EMBL/GenBank/DDBJ whole genome shotgun (WGS) entry which is preliminary data.</text>
</comment>
<evidence type="ECO:0000313" key="3">
    <source>
        <dbReference type="Proteomes" id="UP001162483"/>
    </source>
</evidence>
<organism evidence="2 3">
    <name type="scientific">Staurois parvus</name>
    <dbReference type="NCBI Taxonomy" id="386267"/>
    <lineage>
        <taxon>Eukaryota</taxon>
        <taxon>Metazoa</taxon>
        <taxon>Chordata</taxon>
        <taxon>Craniata</taxon>
        <taxon>Vertebrata</taxon>
        <taxon>Euteleostomi</taxon>
        <taxon>Amphibia</taxon>
        <taxon>Batrachia</taxon>
        <taxon>Anura</taxon>
        <taxon>Neobatrachia</taxon>
        <taxon>Ranoidea</taxon>
        <taxon>Ranidae</taxon>
        <taxon>Staurois</taxon>
    </lineage>
</organism>
<evidence type="ECO:0000256" key="1">
    <source>
        <dbReference type="SAM" id="MobiDB-lite"/>
    </source>
</evidence>
<accession>A0ABN9DC28</accession>
<feature type="region of interest" description="Disordered" evidence="1">
    <location>
        <begin position="1"/>
        <end position="24"/>
    </location>
</feature>
<dbReference type="Proteomes" id="UP001162483">
    <property type="component" value="Unassembled WGS sequence"/>
</dbReference>
<feature type="non-terminal residue" evidence="2">
    <location>
        <position position="38"/>
    </location>
</feature>
<name>A0ABN9DC28_9NEOB</name>
<sequence>MCAVRVGGRHVNSSQKERTASRPTFPYMAQGCGVGENF</sequence>
<keyword evidence="3" id="KW-1185">Reference proteome</keyword>
<protein>
    <submittedName>
        <fullName evidence="2">Uncharacterized protein</fullName>
    </submittedName>
</protein>
<proteinExistence type="predicted"/>
<dbReference type="EMBL" id="CATNWA010014208">
    <property type="protein sequence ID" value="CAI9569058.1"/>
    <property type="molecule type" value="Genomic_DNA"/>
</dbReference>
<reference evidence="2" key="1">
    <citation type="submission" date="2023-05" db="EMBL/GenBank/DDBJ databases">
        <authorList>
            <person name="Stuckert A."/>
        </authorList>
    </citation>
    <scope>NUCLEOTIDE SEQUENCE</scope>
</reference>
<gene>
    <name evidence="2" type="ORF">SPARVUS_LOCUS6858849</name>
</gene>
<evidence type="ECO:0000313" key="2">
    <source>
        <dbReference type="EMBL" id="CAI9569058.1"/>
    </source>
</evidence>